<accession>A0ABX0TYL3</accession>
<gene>
    <name evidence="2" type="ORF">FHS31_003234</name>
</gene>
<comment type="caution">
    <text evidence="2">The sequence shown here is derived from an EMBL/GenBank/DDBJ whole genome shotgun (WGS) entry which is preliminary data.</text>
</comment>
<organism evidence="2 3">
    <name type="scientific">Sphingomonas vulcanisoli</name>
    <dbReference type="NCBI Taxonomy" id="1658060"/>
    <lineage>
        <taxon>Bacteria</taxon>
        <taxon>Pseudomonadati</taxon>
        <taxon>Pseudomonadota</taxon>
        <taxon>Alphaproteobacteria</taxon>
        <taxon>Sphingomonadales</taxon>
        <taxon>Sphingomonadaceae</taxon>
        <taxon>Sphingomonas</taxon>
    </lineage>
</organism>
<reference evidence="2 3" key="1">
    <citation type="submission" date="2020-03" db="EMBL/GenBank/DDBJ databases">
        <title>Genomic Encyclopedia of Type Strains, Phase III (KMG-III): the genomes of soil and plant-associated and newly described type strains.</title>
        <authorList>
            <person name="Whitman W."/>
        </authorList>
    </citation>
    <scope>NUCLEOTIDE SEQUENCE [LARGE SCALE GENOMIC DNA]</scope>
    <source>
        <strain evidence="2 3">CECT 8804</strain>
    </source>
</reference>
<feature type="transmembrane region" description="Helical" evidence="1">
    <location>
        <begin position="6"/>
        <end position="25"/>
    </location>
</feature>
<evidence type="ECO:0000313" key="3">
    <source>
        <dbReference type="Proteomes" id="UP000727456"/>
    </source>
</evidence>
<feature type="transmembrane region" description="Helical" evidence="1">
    <location>
        <begin position="63"/>
        <end position="88"/>
    </location>
</feature>
<dbReference type="Proteomes" id="UP000727456">
    <property type="component" value="Unassembled WGS sequence"/>
</dbReference>
<evidence type="ECO:0000313" key="2">
    <source>
        <dbReference type="EMBL" id="NIJ09597.1"/>
    </source>
</evidence>
<dbReference type="EMBL" id="JAAOZC010000013">
    <property type="protein sequence ID" value="NIJ09597.1"/>
    <property type="molecule type" value="Genomic_DNA"/>
</dbReference>
<keyword evidence="1" id="KW-0812">Transmembrane</keyword>
<name>A0ABX0TYL3_9SPHN</name>
<keyword evidence="3" id="KW-1185">Reference proteome</keyword>
<feature type="transmembrane region" description="Helical" evidence="1">
    <location>
        <begin position="37"/>
        <end position="57"/>
    </location>
</feature>
<keyword evidence="1" id="KW-0472">Membrane</keyword>
<proteinExistence type="predicted"/>
<sequence length="93" mass="9546">MTLETLFLIVIPAYLAIVAYGQVGARRRGLAPKMRAMTGALRVLLPPVAIFVALLSTGDALLIMGWGMVTLGMAVAGAIVAGLVEVVAPKVGA</sequence>
<keyword evidence="1" id="KW-1133">Transmembrane helix</keyword>
<dbReference type="RefSeq" id="WP_167075365.1">
    <property type="nucleotide sequence ID" value="NZ_JAAOZC010000013.1"/>
</dbReference>
<evidence type="ECO:0000256" key="1">
    <source>
        <dbReference type="SAM" id="Phobius"/>
    </source>
</evidence>
<protein>
    <submittedName>
        <fullName evidence="2">Uncharacterized protein</fullName>
    </submittedName>
</protein>